<dbReference type="Gene3D" id="2.30.30.30">
    <property type="match status" value="1"/>
</dbReference>
<dbReference type="Pfam" id="PF01929">
    <property type="entry name" value="Ribosomal_L14e"/>
    <property type="match status" value="1"/>
</dbReference>
<evidence type="ECO:0000256" key="1">
    <source>
        <dbReference type="ARBA" id="ARBA00006592"/>
    </source>
</evidence>
<reference evidence="5" key="1">
    <citation type="journal article" date="2020" name="Stud. Mycol.">
        <title>101 Dothideomycetes genomes: a test case for predicting lifestyles and emergence of pathogens.</title>
        <authorList>
            <person name="Haridas S."/>
            <person name="Albert R."/>
            <person name="Binder M."/>
            <person name="Bloem J."/>
            <person name="Labutti K."/>
            <person name="Salamov A."/>
            <person name="Andreopoulos B."/>
            <person name="Baker S."/>
            <person name="Barry K."/>
            <person name="Bills G."/>
            <person name="Bluhm B."/>
            <person name="Cannon C."/>
            <person name="Castanera R."/>
            <person name="Culley D."/>
            <person name="Daum C."/>
            <person name="Ezra D."/>
            <person name="Gonzalez J."/>
            <person name="Henrissat B."/>
            <person name="Kuo A."/>
            <person name="Liang C."/>
            <person name="Lipzen A."/>
            <person name="Lutzoni F."/>
            <person name="Magnuson J."/>
            <person name="Mondo S."/>
            <person name="Nolan M."/>
            <person name="Ohm R."/>
            <person name="Pangilinan J."/>
            <person name="Park H.-J."/>
            <person name="Ramirez L."/>
            <person name="Alfaro M."/>
            <person name="Sun H."/>
            <person name="Tritt A."/>
            <person name="Yoshinaga Y."/>
            <person name="Zwiers L.-H."/>
            <person name="Turgeon B."/>
            <person name="Goodwin S."/>
            <person name="Spatafora J."/>
            <person name="Crous P."/>
            <person name="Grigoriev I."/>
        </authorList>
    </citation>
    <scope>NUCLEOTIDE SEQUENCE</scope>
    <source>
        <strain evidence="5">CBS 115976</strain>
    </source>
</reference>
<evidence type="ECO:0000313" key="6">
    <source>
        <dbReference type="Proteomes" id="UP000799302"/>
    </source>
</evidence>
<evidence type="ECO:0000256" key="2">
    <source>
        <dbReference type="ARBA" id="ARBA00022980"/>
    </source>
</evidence>
<dbReference type="SUPFAM" id="SSF50104">
    <property type="entry name" value="Translation proteins SH3-like domain"/>
    <property type="match status" value="1"/>
</dbReference>
<dbReference type="OrthoDB" id="1875589at2759"/>
<dbReference type="GO" id="GO:0022625">
    <property type="term" value="C:cytosolic large ribosomal subunit"/>
    <property type="evidence" value="ECO:0007669"/>
    <property type="project" value="TreeGrafter"/>
</dbReference>
<accession>A0A6A6UDV8</accession>
<dbReference type="PANTHER" id="PTHR11127:SF2">
    <property type="entry name" value="LARGE RIBOSOMAL SUBUNIT PROTEIN EL14"/>
    <property type="match status" value="1"/>
</dbReference>
<dbReference type="GO" id="GO:0003735">
    <property type="term" value="F:structural constituent of ribosome"/>
    <property type="evidence" value="ECO:0007669"/>
    <property type="project" value="InterPro"/>
</dbReference>
<sequence length="145" mass="16395">MGDVTITTPRWKNVKVGRVVLFSSGTKYENRIATIVEIHDANRVVVENPSESADKLVPRHSAALAHLALTPFEIEKLPRAIGHAPLKKKWADAGVDKKWEEGAHAQSRVKSTKRRQLNDFERFKAMRARKQRTFQTKKLAAKSKA</sequence>
<evidence type="ECO:0000259" key="4">
    <source>
        <dbReference type="Pfam" id="PF01929"/>
    </source>
</evidence>
<dbReference type="InterPro" id="IPR008991">
    <property type="entry name" value="Translation_prot_SH3-like_sf"/>
</dbReference>
<dbReference type="InterPro" id="IPR002784">
    <property type="entry name" value="Ribosomal_eL14_dom"/>
</dbReference>
<protein>
    <recommendedName>
        <fullName evidence="4">Large ribosomal subunit protein eL14 domain-containing protein</fullName>
    </recommendedName>
</protein>
<dbReference type="GO" id="GO:0003723">
    <property type="term" value="F:RNA binding"/>
    <property type="evidence" value="ECO:0007669"/>
    <property type="project" value="InterPro"/>
</dbReference>
<keyword evidence="2" id="KW-0689">Ribosomal protein</keyword>
<proteinExistence type="inferred from homology"/>
<name>A0A6A6UDV8_9PEZI</name>
<dbReference type="GO" id="GO:0006412">
    <property type="term" value="P:translation"/>
    <property type="evidence" value="ECO:0007669"/>
    <property type="project" value="InterPro"/>
</dbReference>
<comment type="similarity">
    <text evidence="1">Belongs to the eukaryotic ribosomal protein eL14 family.</text>
</comment>
<dbReference type="EMBL" id="MU004235">
    <property type="protein sequence ID" value="KAF2669278.1"/>
    <property type="molecule type" value="Genomic_DNA"/>
</dbReference>
<keyword evidence="6" id="KW-1185">Reference proteome</keyword>
<dbReference type="InterPro" id="IPR014722">
    <property type="entry name" value="Rib_uL2_dom2"/>
</dbReference>
<dbReference type="InterPro" id="IPR039660">
    <property type="entry name" value="Ribosomal_eL14"/>
</dbReference>
<feature type="domain" description="Large ribosomal subunit protein eL14" evidence="4">
    <location>
        <begin position="58"/>
        <end position="132"/>
    </location>
</feature>
<dbReference type="GO" id="GO:0042273">
    <property type="term" value="P:ribosomal large subunit biogenesis"/>
    <property type="evidence" value="ECO:0007669"/>
    <property type="project" value="TreeGrafter"/>
</dbReference>
<dbReference type="Proteomes" id="UP000799302">
    <property type="component" value="Unassembled WGS sequence"/>
</dbReference>
<evidence type="ECO:0000313" key="5">
    <source>
        <dbReference type="EMBL" id="KAF2669278.1"/>
    </source>
</evidence>
<gene>
    <name evidence="5" type="ORF">BT63DRAFT_425018</name>
</gene>
<dbReference type="AlphaFoldDB" id="A0A6A6UDV8"/>
<keyword evidence="3" id="KW-0687">Ribonucleoprotein</keyword>
<evidence type="ECO:0000256" key="3">
    <source>
        <dbReference type="ARBA" id="ARBA00023274"/>
    </source>
</evidence>
<dbReference type="Gene3D" id="6.10.250.2270">
    <property type="match status" value="1"/>
</dbReference>
<dbReference type="CDD" id="cd23702">
    <property type="entry name" value="eL14"/>
    <property type="match status" value="1"/>
</dbReference>
<dbReference type="PANTHER" id="PTHR11127">
    <property type="entry name" value="60S RIBOSOMAL PROTEIN L14"/>
    <property type="match status" value="1"/>
</dbReference>
<organism evidence="5 6">
    <name type="scientific">Microthyrium microscopicum</name>
    <dbReference type="NCBI Taxonomy" id="703497"/>
    <lineage>
        <taxon>Eukaryota</taxon>
        <taxon>Fungi</taxon>
        <taxon>Dikarya</taxon>
        <taxon>Ascomycota</taxon>
        <taxon>Pezizomycotina</taxon>
        <taxon>Dothideomycetes</taxon>
        <taxon>Dothideomycetes incertae sedis</taxon>
        <taxon>Microthyriales</taxon>
        <taxon>Microthyriaceae</taxon>
        <taxon>Microthyrium</taxon>
    </lineage>
</organism>